<dbReference type="AlphaFoldDB" id="A0A2W5PNA4"/>
<evidence type="ECO:0000313" key="2">
    <source>
        <dbReference type="Proteomes" id="UP000249417"/>
    </source>
</evidence>
<name>A0A2W5PNA4_9BACT</name>
<reference evidence="1 2" key="1">
    <citation type="submission" date="2017-08" db="EMBL/GenBank/DDBJ databases">
        <title>Infants hospitalized years apart are colonized by the same room-sourced microbial strains.</title>
        <authorList>
            <person name="Brooks B."/>
            <person name="Olm M.R."/>
            <person name="Firek B.A."/>
            <person name="Baker R."/>
            <person name="Thomas B.C."/>
            <person name="Morowitz M.J."/>
            <person name="Banfield J.F."/>
        </authorList>
    </citation>
    <scope>NUCLEOTIDE SEQUENCE [LARGE SCALE GENOMIC DNA]</scope>
    <source>
        <strain evidence="1">S2_005_002_R2_29</strain>
    </source>
</reference>
<proteinExistence type="predicted"/>
<sequence length="131" mass="14564">MTPKEPPASVSANQIDVSKIRQWTFHECDNCKAMYLDDPVTVCDCEHNADKFTKRIMIDIDHLAANGHLDKPVPDGWKLVPVEPTDDMIQAALDNCPFVIEEEDVCETTDTLMIVYKAMLSAAPVQTDGGE</sequence>
<organism evidence="1 2">
    <name type="scientific">Micavibrio aeruginosavorus</name>
    <dbReference type="NCBI Taxonomy" id="349221"/>
    <lineage>
        <taxon>Bacteria</taxon>
        <taxon>Pseudomonadati</taxon>
        <taxon>Bdellovibrionota</taxon>
        <taxon>Bdellovibrionia</taxon>
        <taxon>Bdellovibrionales</taxon>
        <taxon>Pseudobdellovibrionaceae</taxon>
        <taxon>Micavibrio</taxon>
    </lineage>
</organism>
<dbReference type="EMBL" id="QFQB01000031">
    <property type="protein sequence ID" value="PZQ46157.1"/>
    <property type="molecule type" value="Genomic_DNA"/>
</dbReference>
<comment type="caution">
    <text evidence="1">The sequence shown here is derived from an EMBL/GenBank/DDBJ whole genome shotgun (WGS) entry which is preliminary data.</text>
</comment>
<gene>
    <name evidence="1" type="ORF">DI551_05620</name>
</gene>
<dbReference type="Proteomes" id="UP000249417">
    <property type="component" value="Unassembled WGS sequence"/>
</dbReference>
<evidence type="ECO:0000313" key="1">
    <source>
        <dbReference type="EMBL" id="PZQ46157.1"/>
    </source>
</evidence>
<protein>
    <submittedName>
        <fullName evidence="1">Uncharacterized protein</fullName>
    </submittedName>
</protein>
<accession>A0A2W5PNA4</accession>